<dbReference type="GO" id="GO:0000266">
    <property type="term" value="P:mitochondrial fission"/>
    <property type="evidence" value="ECO:0007669"/>
    <property type="project" value="TreeGrafter"/>
</dbReference>
<dbReference type="Pfam" id="PF10558">
    <property type="entry name" value="MTP18"/>
    <property type="match status" value="1"/>
</dbReference>
<protein>
    <submittedName>
        <fullName evidence="2">Mitochondrial fission process protein 1</fullName>
    </submittedName>
</protein>
<feature type="compositionally biased region" description="Polar residues" evidence="1">
    <location>
        <begin position="41"/>
        <end position="53"/>
    </location>
</feature>
<evidence type="ECO:0000256" key="1">
    <source>
        <dbReference type="SAM" id="MobiDB-lite"/>
    </source>
</evidence>
<dbReference type="PANTHER" id="PTHR11001">
    <property type="entry name" value="MITOCHONDRIAL FISSION PROCESS PROTEIN 1"/>
    <property type="match status" value="1"/>
</dbReference>
<sequence>MELSAAMLTYLRGIYHKKEAKKNTEQTTPKNHDPVPIVSVSEENPQSSGNGNNYDVNKIREIVRPAAYTSEVGEAFRPLVHVGIVNTAYAISILYVIADTVVHTMSINQKLQNDKKFEHLSNDQKNTNTIVNCVDKAVWHTFASMIFPAASVHTIVKFSGKGYLYGMKKMLPQVLNAIKYTRVGSVATGLLAIPFIIHPLDHLTDYAMDNSMRKLYQERIISLDYLKD</sequence>
<gene>
    <name evidence="2" type="ORF">Terrestrivirus2_109</name>
</gene>
<evidence type="ECO:0000313" key="2">
    <source>
        <dbReference type="EMBL" id="AYV75601.1"/>
    </source>
</evidence>
<reference evidence="2" key="1">
    <citation type="submission" date="2018-10" db="EMBL/GenBank/DDBJ databases">
        <title>Hidden diversity of soil giant viruses.</title>
        <authorList>
            <person name="Schulz F."/>
            <person name="Alteio L."/>
            <person name="Goudeau D."/>
            <person name="Ryan E.M."/>
            <person name="Malmstrom R.R."/>
            <person name="Blanchard J."/>
            <person name="Woyke T."/>
        </authorList>
    </citation>
    <scope>NUCLEOTIDE SEQUENCE</scope>
    <source>
        <strain evidence="2">TEV1</strain>
    </source>
</reference>
<accession>A0A3G4ZNQ0</accession>
<proteinExistence type="predicted"/>
<feature type="region of interest" description="Disordered" evidence="1">
    <location>
        <begin position="20"/>
        <end position="53"/>
    </location>
</feature>
<dbReference type="EMBL" id="MK071980">
    <property type="protein sequence ID" value="AYV75601.1"/>
    <property type="molecule type" value="Genomic_DNA"/>
</dbReference>
<dbReference type="PANTHER" id="PTHR11001:SF2">
    <property type="entry name" value="MITOCHONDRIAL FISSION PROCESS PROTEIN 1"/>
    <property type="match status" value="1"/>
</dbReference>
<dbReference type="InterPro" id="IPR019560">
    <property type="entry name" value="Mitochondrial_18_kDa_protein"/>
</dbReference>
<name>A0A3G4ZNQ0_9VIRU</name>
<organism evidence="2">
    <name type="scientific">Terrestrivirus sp</name>
    <dbReference type="NCBI Taxonomy" id="2487775"/>
    <lineage>
        <taxon>Viruses</taxon>
        <taxon>Varidnaviria</taxon>
        <taxon>Bamfordvirae</taxon>
        <taxon>Nucleocytoviricota</taxon>
        <taxon>Megaviricetes</taxon>
        <taxon>Imitervirales</taxon>
        <taxon>Mimiviridae</taxon>
        <taxon>Klosneuvirinae</taxon>
    </lineage>
</organism>